<dbReference type="EMBL" id="DQ927304">
    <property type="protein sequence ID" value="ABI51684.1"/>
    <property type="molecule type" value="Genomic_DNA"/>
</dbReference>
<evidence type="ECO:0000256" key="2">
    <source>
        <dbReference type="ARBA" id="ARBA00022980"/>
    </source>
</evidence>
<evidence type="ECO:0000313" key="4">
    <source>
        <dbReference type="EMBL" id="ABI51684.1"/>
    </source>
</evidence>
<evidence type="ECO:0000256" key="3">
    <source>
        <dbReference type="ARBA" id="ARBA00023274"/>
    </source>
</evidence>
<dbReference type="InterPro" id="IPR036419">
    <property type="entry name" value="Ribosomal_S3_C_sf"/>
</dbReference>
<protein>
    <submittedName>
        <fullName evidence="4">Ymf64</fullName>
    </submittedName>
</protein>
<dbReference type="GO" id="GO:0005840">
    <property type="term" value="C:ribosome"/>
    <property type="evidence" value="ECO:0007669"/>
    <property type="project" value="UniProtKB-KW"/>
</dbReference>
<accession>Q09F67</accession>
<dbReference type="AlphaFoldDB" id="Q09F67"/>
<comment type="similarity">
    <text evidence="1">Belongs to the universal ribosomal protein uS3 family.</text>
</comment>
<evidence type="ECO:0000256" key="1">
    <source>
        <dbReference type="ARBA" id="ARBA00010761"/>
    </source>
</evidence>
<dbReference type="GeneID" id="4271483"/>
<dbReference type="GO" id="GO:1990904">
    <property type="term" value="C:ribonucleoprotein complex"/>
    <property type="evidence" value="ECO:0007669"/>
    <property type="project" value="UniProtKB-KW"/>
</dbReference>
<gene>
    <name evidence="4" type="primary">ymf64</name>
</gene>
<keyword evidence="2" id="KW-0689">Ribosomal protein</keyword>
<keyword evidence="4" id="KW-0496">Mitochondrion</keyword>
<dbReference type="RefSeq" id="YP_740775.1">
    <property type="nucleotide sequence ID" value="NC_008338.1"/>
</dbReference>
<sequence length="329" mass="39561">MYSLNFIKKINNLKTITKVNYNDNNLINYDTDITYINLFDTKYFFKKNILNINNYSDKISLNFNYDKQNLTMFINLILNFLYLSDKMELSIYVKHNQNMNNILYSNYDISMIYNIAIKNQNIFNNNKTITLSQITRKPFRANSLNLFKKISIIDLLLKKYLESYLQDKISINFEKYGISFYKKRSMYLKIIRRRLRRMRKMLRAAKISLRSFIRISLIFLYTKDIDIFSKLLLKIMNSMHYKNHRRFLYYLKLFISKSMNYFFDIIKFNGFFFYLSGKISGGGNSKKKNYAIRCGKYSLTNKMLKLKFKKGLIYTKTGVLGYKIMISYS</sequence>
<name>Q09F67_TETPR</name>
<geneLocation type="mitochondrion" evidence="4"/>
<reference evidence="4" key="1">
    <citation type="journal article" date="2007" name="PLoS ONE">
        <title>Complete mitochondrial genome sequence of three tetrahymena species reveals mutation hot spots and accelerated nonsynonymous substitutions in Ymf genes.</title>
        <authorList>
            <person name="Moradian M.M."/>
            <person name="Beglaryan D."/>
            <person name="Skozylas J.M."/>
            <person name="Kerikorian V."/>
        </authorList>
    </citation>
    <scope>NUCLEOTIDE SEQUENCE</scope>
    <source>
        <strain evidence="4">RP</strain>
    </source>
</reference>
<dbReference type="SUPFAM" id="SSF54821">
    <property type="entry name" value="Ribosomal protein S3 C-terminal domain"/>
    <property type="match status" value="1"/>
</dbReference>
<dbReference type="CDD" id="cd23687">
    <property type="entry name" value="uS3m_Ymf64"/>
    <property type="match status" value="1"/>
</dbReference>
<proteinExistence type="inferred from homology"/>
<keyword evidence="3" id="KW-0687">Ribonucleoprotein</keyword>
<organism evidence="4">
    <name type="scientific">Tetrahymena paravorax</name>
    <dbReference type="NCBI Taxonomy" id="5905"/>
    <lineage>
        <taxon>Eukaryota</taxon>
        <taxon>Sar</taxon>
        <taxon>Alveolata</taxon>
        <taxon>Ciliophora</taxon>
        <taxon>Intramacronucleata</taxon>
        <taxon>Oligohymenophorea</taxon>
        <taxon>Hymenostomatida</taxon>
        <taxon>Tetrahymenina</taxon>
        <taxon>Tetrahymenidae</taxon>
        <taxon>Tetrahymena</taxon>
    </lineage>
</organism>